<dbReference type="OrthoDB" id="9781675at2"/>
<dbReference type="GO" id="GO:0004845">
    <property type="term" value="F:uracil phosphoribosyltransferase activity"/>
    <property type="evidence" value="ECO:0007669"/>
    <property type="project" value="UniProtKB-EC"/>
</dbReference>
<evidence type="ECO:0000259" key="1">
    <source>
        <dbReference type="Pfam" id="PF14681"/>
    </source>
</evidence>
<dbReference type="SUPFAM" id="SSF53271">
    <property type="entry name" value="PRTase-like"/>
    <property type="match status" value="1"/>
</dbReference>
<dbReference type="CDD" id="cd06223">
    <property type="entry name" value="PRTases_typeI"/>
    <property type="match status" value="1"/>
</dbReference>
<dbReference type="Pfam" id="PF14681">
    <property type="entry name" value="UPRTase"/>
    <property type="match status" value="1"/>
</dbReference>
<dbReference type="EC" id="2.4.2.9" evidence="2"/>
<keyword evidence="2" id="KW-0328">Glycosyltransferase</keyword>
<accession>A0A364Y8J5</accession>
<proteinExistence type="predicted"/>
<dbReference type="AlphaFoldDB" id="A0A364Y8J5"/>
<keyword evidence="3" id="KW-1185">Reference proteome</keyword>
<name>A0A364Y8J5_9BACT</name>
<dbReference type="Gene3D" id="3.40.50.2020">
    <property type="match status" value="1"/>
</dbReference>
<protein>
    <submittedName>
        <fullName evidence="2">Uracil phosphoribosyltransferase</fullName>
        <ecNumber evidence="2">2.4.2.9</ecNumber>
    </submittedName>
</protein>
<dbReference type="PANTHER" id="PTHR11608">
    <property type="entry name" value="BIFUNCTIONAL PROTEIN PYRR"/>
    <property type="match status" value="1"/>
</dbReference>
<organism evidence="2 3">
    <name type="scientific">Pseudochryseolinea flava</name>
    <dbReference type="NCBI Taxonomy" id="2059302"/>
    <lineage>
        <taxon>Bacteria</taxon>
        <taxon>Pseudomonadati</taxon>
        <taxon>Bacteroidota</taxon>
        <taxon>Cytophagia</taxon>
        <taxon>Cytophagales</taxon>
        <taxon>Fulvivirgaceae</taxon>
        <taxon>Pseudochryseolinea</taxon>
    </lineage>
</organism>
<dbReference type="InterPro" id="IPR029057">
    <property type="entry name" value="PRTase-like"/>
</dbReference>
<sequence>MVFNLSEQNSIANQFLMELRDKALQQDRLRFRKNLERLGEIMSFEISKRLTYTTKVIDTPLDKCRVNVMKEQPVLITILRAGLPFFQGFINFFDRADAGFIGAYRRETLDTVQIKFDYITSPITSGREVILIDPMLATGKSLLDSVNQIMKRGKPANIHIASLVAAPEGIKFLAEQMPMSYSLWTYAIDEKLNAQSYIVPGLGDAGDLSFGAKL</sequence>
<dbReference type="RefSeq" id="WP_112745650.1">
    <property type="nucleotide sequence ID" value="NZ_QMFY01000001.1"/>
</dbReference>
<keyword evidence="2" id="KW-0808">Transferase</keyword>
<evidence type="ECO:0000313" key="2">
    <source>
        <dbReference type="EMBL" id="RAW03436.1"/>
    </source>
</evidence>
<gene>
    <name evidence="2" type="ORF">DQQ10_04945</name>
</gene>
<comment type="caution">
    <text evidence="2">The sequence shown here is derived from an EMBL/GenBank/DDBJ whole genome shotgun (WGS) entry which is preliminary data.</text>
</comment>
<reference evidence="2 3" key="1">
    <citation type="submission" date="2018-06" db="EMBL/GenBank/DDBJ databases">
        <title>Chryseolinea flavus sp. nov., a member of the phylum Bacteroidetes isolated from soil.</title>
        <authorList>
            <person name="Li Y."/>
            <person name="Wang J."/>
        </authorList>
    </citation>
    <scope>NUCLEOTIDE SEQUENCE [LARGE SCALE GENOMIC DNA]</scope>
    <source>
        <strain evidence="2 3">SDU1-6</strain>
    </source>
</reference>
<dbReference type="InterPro" id="IPR050137">
    <property type="entry name" value="PyrR_bifunctional"/>
</dbReference>
<dbReference type="EMBL" id="QMFY01000001">
    <property type="protein sequence ID" value="RAW03436.1"/>
    <property type="molecule type" value="Genomic_DNA"/>
</dbReference>
<evidence type="ECO:0000313" key="3">
    <source>
        <dbReference type="Proteomes" id="UP000251889"/>
    </source>
</evidence>
<dbReference type="PANTHER" id="PTHR11608:SF0">
    <property type="entry name" value="BIFUNCTIONAL PROTEIN PYRR"/>
    <property type="match status" value="1"/>
</dbReference>
<dbReference type="InterPro" id="IPR000836">
    <property type="entry name" value="PRTase_dom"/>
</dbReference>
<feature type="domain" description="Phosphoribosyltransferase" evidence="1">
    <location>
        <begin position="10"/>
        <end position="211"/>
    </location>
</feature>
<dbReference type="Proteomes" id="UP000251889">
    <property type="component" value="Unassembled WGS sequence"/>
</dbReference>
<dbReference type="NCBIfam" id="NF001097">
    <property type="entry name" value="PRK00129.1"/>
    <property type="match status" value="1"/>
</dbReference>